<evidence type="ECO:0000256" key="7">
    <source>
        <dbReference type="ARBA" id="ARBA00022741"/>
    </source>
</evidence>
<keyword evidence="4" id="KW-0963">Cytoplasm</keyword>
<dbReference type="InterPro" id="IPR011035">
    <property type="entry name" value="Ribosomal_bL25/Gln-tRNA_synth"/>
</dbReference>
<keyword evidence="5" id="KW-0597">Phosphoprotein</keyword>
<dbReference type="Pfam" id="PF00458">
    <property type="entry name" value="WHEP-TRS"/>
    <property type="match status" value="1"/>
</dbReference>
<dbReference type="GO" id="GO:0006424">
    <property type="term" value="P:glutamyl-tRNA aminoacylation"/>
    <property type="evidence" value="ECO:0007669"/>
    <property type="project" value="InterPro"/>
</dbReference>
<dbReference type="FunFam" id="1.10.287.10:FF:000006">
    <property type="entry name" value="Bifunctional glutamate/proline--tRNA ligase"/>
    <property type="match status" value="1"/>
</dbReference>
<dbReference type="Gene3D" id="3.40.50.620">
    <property type="entry name" value="HUPs"/>
    <property type="match status" value="1"/>
</dbReference>
<dbReference type="AlphaFoldDB" id="A0A819QWX4"/>
<dbReference type="SUPFAM" id="SSF47060">
    <property type="entry name" value="S15/NS1 RNA-binding domain"/>
    <property type="match status" value="1"/>
</dbReference>
<dbReference type="InterPro" id="IPR020056">
    <property type="entry name" value="Rbsml_bL25/Gln-tRNA_synth_N"/>
</dbReference>
<dbReference type="PRINTS" id="PR00987">
    <property type="entry name" value="TRNASYNTHGLU"/>
</dbReference>
<keyword evidence="8 13" id="KW-0067">ATP-binding</keyword>
<dbReference type="Pfam" id="PF00749">
    <property type="entry name" value="tRNA-synt_1c"/>
    <property type="match status" value="1"/>
</dbReference>
<dbReference type="CDD" id="cd00807">
    <property type="entry name" value="GlnRS_core"/>
    <property type="match status" value="1"/>
</dbReference>
<comment type="caution">
    <text evidence="16">The sequence shown here is derived from an EMBL/GenBank/DDBJ whole genome shotgun (WGS) entry which is preliminary data.</text>
</comment>
<feature type="region of interest" description="Disordered" evidence="14">
    <location>
        <begin position="621"/>
        <end position="657"/>
    </location>
</feature>
<dbReference type="PANTHER" id="PTHR43097:SF5">
    <property type="entry name" value="GLUTAMATE--TRNA LIGASE"/>
    <property type="match status" value="1"/>
</dbReference>
<evidence type="ECO:0000256" key="11">
    <source>
        <dbReference type="ARBA" id="ARBA00030865"/>
    </source>
</evidence>
<dbReference type="NCBIfam" id="TIGR00463">
    <property type="entry name" value="gltX_arch"/>
    <property type="match status" value="1"/>
</dbReference>
<evidence type="ECO:0000313" key="16">
    <source>
        <dbReference type="EMBL" id="CAF4038366.1"/>
    </source>
</evidence>
<dbReference type="Pfam" id="PF20974">
    <property type="entry name" value="tRNA-synt_1c_C2"/>
    <property type="match status" value="1"/>
</dbReference>
<dbReference type="InterPro" id="IPR014729">
    <property type="entry name" value="Rossmann-like_a/b/a_fold"/>
</dbReference>
<evidence type="ECO:0000256" key="13">
    <source>
        <dbReference type="RuleBase" id="RU363037"/>
    </source>
</evidence>
<keyword evidence="7 13" id="KW-0547">Nucleotide-binding</keyword>
<keyword evidence="6 13" id="KW-0436">Ligase</keyword>
<evidence type="ECO:0000256" key="3">
    <source>
        <dbReference type="ARBA" id="ARBA00012835"/>
    </source>
</evidence>
<evidence type="ECO:0000256" key="9">
    <source>
        <dbReference type="ARBA" id="ARBA00022917"/>
    </source>
</evidence>
<dbReference type="InterPro" id="IPR020059">
    <property type="entry name" value="Glu/Gln-tRNA-synth_Ib_codon-bd"/>
</dbReference>
<feature type="compositionally biased region" description="Low complexity" evidence="14">
    <location>
        <begin position="640"/>
        <end position="656"/>
    </location>
</feature>
<feature type="compositionally biased region" description="Basic and acidic residues" evidence="14">
    <location>
        <begin position="132"/>
        <end position="144"/>
    </location>
</feature>
<evidence type="ECO:0000256" key="6">
    <source>
        <dbReference type="ARBA" id="ARBA00022598"/>
    </source>
</evidence>
<evidence type="ECO:0000256" key="10">
    <source>
        <dbReference type="ARBA" id="ARBA00023146"/>
    </source>
</evidence>
<dbReference type="InterPro" id="IPR000738">
    <property type="entry name" value="WHEP-TRS_dom"/>
</dbReference>
<evidence type="ECO:0000256" key="1">
    <source>
        <dbReference type="ARBA" id="ARBA00004496"/>
    </source>
</evidence>
<dbReference type="CDD" id="cd00936">
    <property type="entry name" value="WEPRS_RNA"/>
    <property type="match status" value="1"/>
</dbReference>
<dbReference type="InterPro" id="IPR020061">
    <property type="entry name" value="Glu_tRNA_lig_a-bdl"/>
</dbReference>
<dbReference type="InterPro" id="IPR009068">
    <property type="entry name" value="uS15_NS1_RNA-bd_sf"/>
</dbReference>
<keyword evidence="9 13" id="KW-0648">Protein biosynthesis</keyword>
<evidence type="ECO:0000256" key="12">
    <source>
        <dbReference type="ARBA" id="ARBA00048351"/>
    </source>
</evidence>
<dbReference type="GO" id="GO:0017101">
    <property type="term" value="C:aminoacyl-tRNA synthetase multienzyme complex"/>
    <property type="evidence" value="ECO:0007669"/>
    <property type="project" value="UniProtKB-ARBA"/>
</dbReference>
<dbReference type="EC" id="6.1.1.17" evidence="3"/>
<organism evidence="16 17">
    <name type="scientific">Adineta steineri</name>
    <dbReference type="NCBI Taxonomy" id="433720"/>
    <lineage>
        <taxon>Eukaryota</taxon>
        <taxon>Metazoa</taxon>
        <taxon>Spiralia</taxon>
        <taxon>Gnathifera</taxon>
        <taxon>Rotifera</taxon>
        <taxon>Eurotatoria</taxon>
        <taxon>Bdelloidea</taxon>
        <taxon>Adinetida</taxon>
        <taxon>Adinetidae</taxon>
        <taxon>Adineta</taxon>
    </lineage>
</organism>
<dbReference type="FunFam" id="3.40.50.620:FF:000070">
    <property type="entry name" value="Bifunctional glutamate/proline--tRNA ligase"/>
    <property type="match status" value="1"/>
</dbReference>
<evidence type="ECO:0000313" key="17">
    <source>
        <dbReference type="Proteomes" id="UP000663844"/>
    </source>
</evidence>
<dbReference type="FunFam" id="1.10.1160.10:FF:000001">
    <property type="entry name" value="Glutamine--tRNA ligase"/>
    <property type="match status" value="1"/>
</dbReference>
<feature type="compositionally biased region" description="Polar residues" evidence="14">
    <location>
        <begin position="621"/>
        <end position="632"/>
    </location>
</feature>
<feature type="domain" description="WHEP-TRS" evidence="15">
    <location>
        <begin position="573"/>
        <end position="630"/>
    </location>
</feature>
<accession>A0A819QWX4</accession>
<sequence>MTDGASTSNVSQKSAMKDEGKFVELPNAKEGEVVVRFPPEASGYLHIGHAKAALLNQYYQKNFKGTLIMRFDDTNPAKENAEFEKVILEDLKMLGVTYDRFSHSSDHFDILMDYCKKLIEKGTAYCDDTEPEEMKNQREHRQESSNRNNSVEKNLQMWSDMIAGNEHGKKCCVRLKINMNANNGCMRDPTIYRCKPEEHVRTGNKYKVYPTYDFACPIVDCIEGVTHALRTTEYHDRDEQYYWILDALGLRKPFIYEYARLNMQYTVLSKRKLTWFVNEKIVDGWDDPRLPTVRGILRRGMTVDGLRQFIIAQGSSRSVVLMDWDKIWAFNKKYIDPVAPRFSALLKNQLVKLHLKNVTKEECQQHQKHPKDASIGMKNVYYGSTVFIEKDDAVLINDGQIITLMNWGNVKINRVQKKDSGEIELIEGETQLDNKDFKNTLKITWLAETSQAPLTPVNCIHFDNIMTKAKLDEGDTFENFVNYASKTQYDIVGEPDMAHLKKGDIIQILRKGYYICDSPYDAATKQPCCLFNIPDGGTKEKPTSLKSTDTAATAAAANASNDKSKSAVVSSPEADKLIEQITLQGDKVRDLKANKSTPKDDVTAAVQELLSLKNQYKTLTGSEYKPSNASAQKENKKPADAAAAANTTSSTTVTSAEADKLLEKITQQGDKVRELKTNKSAPKVSSKLIRIISEK</sequence>
<dbReference type="InterPro" id="IPR049437">
    <property type="entry name" value="tRNA-synt_1c_C2"/>
</dbReference>
<comment type="similarity">
    <text evidence="2">Belongs to the class-I aminoacyl-tRNA synthetase family. Glutamate--tRNA ligase type 2 subfamily.</text>
</comment>
<dbReference type="EMBL" id="CAJOAZ010003988">
    <property type="protein sequence ID" value="CAF4038366.1"/>
    <property type="molecule type" value="Genomic_DNA"/>
</dbReference>
<dbReference type="Proteomes" id="UP000663844">
    <property type="component" value="Unassembled WGS sequence"/>
</dbReference>
<dbReference type="SMART" id="SM00991">
    <property type="entry name" value="WHEP-TRS"/>
    <property type="match status" value="1"/>
</dbReference>
<dbReference type="Gene3D" id="3.90.800.10">
    <property type="entry name" value="Glutamyl-tRNA Synthetase, Domain 3"/>
    <property type="match status" value="1"/>
</dbReference>
<evidence type="ECO:0000256" key="8">
    <source>
        <dbReference type="ARBA" id="ARBA00022840"/>
    </source>
</evidence>
<dbReference type="InterPro" id="IPR004526">
    <property type="entry name" value="Glu-tRNA-synth_arc/euk"/>
</dbReference>
<dbReference type="Gene3D" id="1.10.287.10">
    <property type="entry name" value="S15/NS1, RNA-binding"/>
    <property type="match status" value="2"/>
</dbReference>
<gene>
    <name evidence="16" type="ORF">OXD698_LOCUS31758</name>
</gene>
<protein>
    <recommendedName>
        <fullName evidence="3">glutamate--tRNA ligase</fullName>
        <ecNumber evidence="3">6.1.1.17</ecNumber>
    </recommendedName>
    <alternativeName>
        <fullName evidence="11">Glutamyl-tRNA synthetase</fullName>
    </alternativeName>
</protein>
<dbReference type="GO" id="GO:0005829">
    <property type="term" value="C:cytosol"/>
    <property type="evidence" value="ECO:0007669"/>
    <property type="project" value="TreeGrafter"/>
</dbReference>
<dbReference type="SUPFAM" id="SSF52374">
    <property type="entry name" value="Nucleotidylyl transferase"/>
    <property type="match status" value="1"/>
</dbReference>
<dbReference type="Pfam" id="PF03950">
    <property type="entry name" value="tRNA-synt_1c_C"/>
    <property type="match status" value="1"/>
</dbReference>
<dbReference type="InterPro" id="IPR000924">
    <property type="entry name" value="Glu/Gln-tRNA-synth"/>
</dbReference>
<comment type="subcellular location">
    <subcellularLocation>
        <location evidence="1">Cytoplasm</location>
    </subcellularLocation>
</comment>
<keyword evidence="10 13" id="KW-0030">Aminoacyl-tRNA synthetase</keyword>
<dbReference type="Gene3D" id="1.10.1160.10">
    <property type="entry name" value="Glutamyl-trna Synthetase, Domain 2"/>
    <property type="match status" value="1"/>
</dbReference>
<dbReference type="PANTHER" id="PTHR43097">
    <property type="entry name" value="GLUTAMINE-TRNA LIGASE"/>
    <property type="match status" value="1"/>
</dbReference>
<comment type="catalytic activity">
    <reaction evidence="12">
        <text>tRNA(Glu) + L-glutamate + ATP = L-glutamyl-tRNA(Glu) + AMP + diphosphate</text>
        <dbReference type="Rhea" id="RHEA:23540"/>
        <dbReference type="Rhea" id="RHEA-COMP:9663"/>
        <dbReference type="Rhea" id="RHEA-COMP:9680"/>
        <dbReference type="ChEBI" id="CHEBI:29985"/>
        <dbReference type="ChEBI" id="CHEBI:30616"/>
        <dbReference type="ChEBI" id="CHEBI:33019"/>
        <dbReference type="ChEBI" id="CHEBI:78442"/>
        <dbReference type="ChEBI" id="CHEBI:78520"/>
        <dbReference type="ChEBI" id="CHEBI:456215"/>
        <dbReference type="EC" id="6.1.1.17"/>
    </reaction>
</comment>
<dbReference type="PROSITE" id="PS00178">
    <property type="entry name" value="AA_TRNA_LIGASE_I"/>
    <property type="match status" value="1"/>
</dbReference>
<dbReference type="FunFam" id="3.90.800.10:FF:000001">
    <property type="entry name" value="Glutamine--tRNA ligase"/>
    <property type="match status" value="1"/>
</dbReference>
<dbReference type="GO" id="GO:0004818">
    <property type="term" value="F:glutamate-tRNA ligase activity"/>
    <property type="evidence" value="ECO:0007669"/>
    <property type="project" value="UniProtKB-EC"/>
</dbReference>
<dbReference type="InterPro" id="IPR020058">
    <property type="entry name" value="Glu/Gln-tRNA-synth_Ib_cat-dom"/>
</dbReference>
<evidence type="ECO:0000256" key="2">
    <source>
        <dbReference type="ARBA" id="ARBA00008927"/>
    </source>
</evidence>
<feature type="region of interest" description="Disordered" evidence="14">
    <location>
        <begin position="129"/>
        <end position="150"/>
    </location>
</feature>
<evidence type="ECO:0000256" key="14">
    <source>
        <dbReference type="SAM" id="MobiDB-lite"/>
    </source>
</evidence>
<dbReference type="GO" id="GO:0005524">
    <property type="term" value="F:ATP binding"/>
    <property type="evidence" value="ECO:0007669"/>
    <property type="project" value="UniProtKB-KW"/>
</dbReference>
<name>A0A819QWX4_9BILA</name>
<dbReference type="GO" id="GO:0017102">
    <property type="term" value="C:methionyl glutamyl tRNA synthetase complex"/>
    <property type="evidence" value="ECO:0007669"/>
    <property type="project" value="TreeGrafter"/>
</dbReference>
<reference evidence="16" key="1">
    <citation type="submission" date="2021-02" db="EMBL/GenBank/DDBJ databases">
        <authorList>
            <person name="Nowell W R."/>
        </authorList>
    </citation>
    <scope>NUCLEOTIDE SEQUENCE</scope>
</reference>
<evidence type="ECO:0000259" key="15">
    <source>
        <dbReference type="PROSITE" id="PS51185"/>
    </source>
</evidence>
<dbReference type="InterPro" id="IPR001412">
    <property type="entry name" value="aa-tRNA-synth_I_CS"/>
</dbReference>
<dbReference type="InterPro" id="IPR050132">
    <property type="entry name" value="Gln/Glu-tRNA_Ligase"/>
</dbReference>
<evidence type="ECO:0000256" key="4">
    <source>
        <dbReference type="ARBA" id="ARBA00022490"/>
    </source>
</evidence>
<proteinExistence type="inferred from homology"/>
<evidence type="ECO:0000256" key="5">
    <source>
        <dbReference type="ARBA" id="ARBA00022553"/>
    </source>
</evidence>
<dbReference type="SUPFAM" id="SSF50715">
    <property type="entry name" value="Ribosomal protein L25-like"/>
    <property type="match status" value="1"/>
</dbReference>
<dbReference type="PROSITE" id="PS51185">
    <property type="entry name" value="WHEP_TRS_2"/>
    <property type="match status" value="1"/>
</dbReference>
<dbReference type="Gene3D" id="2.40.240.10">
    <property type="entry name" value="Ribosomal Protein L25, Chain P"/>
    <property type="match status" value="2"/>
</dbReference>